<proteinExistence type="predicted"/>
<keyword evidence="2" id="KW-1185">Reference proteome</keyword>
<name>A0ACC3NH27_9PEZI</name>
<organism evidence="1 2">
    <name type="scientific">Vermiconidia calcicola</name>
    <dbReference type="NCBI Taxonomy" id="1690605"/>
    <lineage>
        <taxon>Eukaryota</taxon>
        <taxon>Fungi</taxon>
        <taxon>Dikarya</taxon>
        <taxon>Ascomycota</taxon>
        <taxon>Pezizomycotina</taxon>
        <taxon>Dothideomycetes</taxon>
        <taxon>Dothideomycetidae</taxon>
        <taxon>Mycosphaerellales</taxon>
        <taxon>Extremaceae</taxon>
        <taxon>Vermiconidia</taxon>
    </lineage>
</organism>
<gene>
    <name evidence="1" type="ORF">LTR37_006215</name>
</gene>
<accession>A0ACC3NH27</accession>
<comment type="caution">
    <text evidence="1">The sequence shown here is derived from an EMBL/GenBank/DDBJ whole genome shotgun (WGS) entry which is preliminary data.</text>
</comment>
<evidence type="ECO:0000313" key="2">
    <source>
        <dbReference type="Proteomes" id="UP001281147"/>
    </source>
</evidence>
<dbReference type="EMBL" id="JAUTXU010000040">
    <property type="protein sequence ID" value="KAK3716865.1"/>
    <property type="molecule type" value="Genomic_DNA"/>
</dbReference>
<dbReference type="Proteomes" id="UP001281147">
    <property type="component" value="Unassembled WGS sequence"/>
</dbReference>
<evidence type="ECO:0000313" key="1">
    <source>
        <dbReference type="EMBL" id="KAK3716865.1"/>
    </source>
</evidence>
<sequence length="146" mass="15748">MAEEVSAKITFTEGESSLLMAIMQNLTSEIQFDADAIAQQLGYKDGSIVKTRWGQIKRKKLTAAGASPGGGIKKRTSAKKNTAKKGKGYSETNGGGDDEEPATPTKTPAKRGRKPKVEKVAEEDQEEIKQEEKEDAVETTESAEAE</sequence>
<protein>
    <submittedName>
        <fullName evidence="1">Uncharacterized protein</fullName>
    </submittedName>
</protein>
<reference evidence="1" key="1">
    <citation type="submission" date="2023-07" db="EMBL/GenBank/DDBJ databases">
        <title>Black Yeasts Isolated from many extreme environments.</title>
        <authorList>
            <person name="Coleine C."/>
            <person name="Stajich J.E."/>
            <person name="Selbmann L."/>
        </authorList>
    </citation>
    <scope>NUCLEOTIDE SEQUENCE</scope>
    <source>
        <strain evidence="1">CCFEE 5714</strain>
    </source>
</reference>